<keyword evidence="1" id="KW-1133">Transmembrane helix</keyword>
<dbReference type="Proteomes" id="UP000077755">
    <property type="component" value="Chromosome 2"/>
</dbReference>
<name>A0AAF1AKE1_DAUCS</name>
<sequence length="209" mass="23507">MNPQGDFYQSRCKSAIIRAKQIMRVQRIWQQSPSCLRPIHGCCYCDRNSVEIIANVFTSIPFAVLRYKTPRYEKNLNSKLYALSLIGVGVASSLYHASRRRLRIYLRWDDYATIATAVVGYIFYAIKPKLLMAALDLVLSMQPLMVSVVYTRMMEHLPKKTLKDPKLKMALNVRKMSSLLGGALFIADDALLSNSIPSCCFAGAIGVST</sequence>
<evidence type="ECO:0000313" key="2">
    <source>
        <dbReference type="EMBL" id="WOG86474.1"/>
    </source>
</evidence>
<dbReference type="AlphaFoldDB" id="A0AAF1AKE1"/>
<evidence type="ECO:0000313" key="3">
    <source>
        <dbReference type="Proteomes" id="UP000077755"/>
    </source>
</evidence>
<keyword evidence="3" id="KW-1185">Reference proteome</keyword>
<dbReference type="PANTHER" id="PTHR35100:SF1">
    <property type="entry name" value="F15H11.13 PROTEIN"/>
    <property type="match status" value="1"/>
</dbReference>
<feature type="transmembrane region" description="Helical" evidence="1">
    <location>
        <begin position="130"/>
        <end position="150"/>
    </location>
</feature>
<feature type="transmembrane region" description="Helical" evidence="1">
    <location>
        <begin position="80"/>
        <end position="97"/>
    </location>
</feature>
<evidence type="ECO:0000256" key="1">
    <source>
        <dbReference type="SAM" id="Phobius"/>
    </source>
</evidence>
<protein>
    <submittedName>
        <fullName evidence="2">Uncharacterized protein</fullName>
    </submittedName>
</protein>
<keyword evidence="1" id="KW-0812">Transmembrane</keyword>
<gene>
    <name evidence="2" type="ORF">DCAR_0205680</name>
</gene>
<feature type="transmembrane region" description="Helical" evidence="1">
    <location>
        <begin position="104"/>
        <end position="124"/>
    </location>
</feature>
<reference evidence="2" key="2">
    <citation type="submission" date="2022-03" db="EMBL/GenBank/DDBJ databases">
        <title>Draft title - Genomic analysis of global carrot germplasm unveils the trajectory of domestication and the origin of high carotenoid orange carrot.</title>
        <authorList>
            <person name="Iorizzo M."/>
            <person name="Ellison S."/>
            <person name="Senalik D."/>
            <person name="Macko-Podgorni A."/>
            <person name="Grzebelus D."/>
            <person name="Bostan H."/>
            <person name="Rolling W."/>
            <person name="Curaba J."/>
            <person name="Simon P."/>
        </authorList>
    </citation>
    <scope>NUCLEOTIDE SEQUENCE</scope>
    <source>
        <tissue evidence="2">Leaf</tissue>
    </source>
</reference>
<dbReference type="PANTHER" id="PTHR35100">
    <property type="entry name" value="FOLD PROTEIN"/>
    <property type="match status" value="1"/>
</dbReference>
<accession>A0AAF1AKE1</accession>
<keyword evidence="1" id="KW-0472">Membrane</keyword>
<organism evidence="2 3">
    <name type="scientific">Daucus carota subsp. sativus</name>
    <name type="common">Carrot</name>
    <dbReference type="NCBI Taxonomy" id="79200"/>
    <lineage>
        <taxon>Eukaryota</taxon>
        <taxon>Viridiplantae</taxon>
        <taxon>Streptophyta</taxon>
        <taxon>Embryophyta</taxon>
        <taxon>Tracheophyta</taxon>
        <taxon>Spermatophyta</taxon>
        <taxon>Magnoliopsida</taxon>
        <taxon>eudicotyledons</taxon>
        <taxon>Gunneridae</taxon>
        <taxon>Pentapetalae</taxon>
        <taxon>asterids</taxon>
        <taxon>campanulids</taxon>
        <taxon>Apiales</taxon>
        <taxon>Apiaceae</taxon>
        <taxon>Apioideae</taxon>
        <taxon>Scandiceae</taxon>
        <taxon>Daucinae</taxon>
        <taxon>Daucus</taxon>
        <taxon>Daucus sect. Daucus</taxon>
    </lineage>
</organism>
<dbReference type="EMBL" id="CP093344">
    <property type="protein sequence ID" value="WOG86474.1"/>
    <property type="molecule type" value="Genomic_DNA"/>
</dbReference>
<reference evidence="2" key="1">
    <citation type="journal article" date="2016" name="Nat. Genet.">
        <title>A high-quality carrot genome assembly provides new insights into carotenoid accumulation and asterid genome evolution.</title>
        <authorList>
            <person name="Iorizzo M."/>
            <person name="Ellison S."/>
            <person name="Senalik D."/>
            <person name="Zeng P."/>
            <person name="Satapoomin P."/>
            <person name="Huang J."/>
            <person name="Bowman M."/>
            <person name="Iovene M."/>
            <person name="Sanseverino W."/>
            <person name="Cavagnaro P."/>
            <person name="Yildiz M."/>
            <person name="Macko-Podgorni A."/>
            <person name="Moranska E."/>
            <person name="Grzebelus E."/>
            <person name="Grzebelus D."/>
            <person name="Ashrafi H."/>
            <person name="Zheng Z."/>
            <person name="Cheng S."/>
            <person name="Spooner D."/>
            <person name="Van Deynze A."/>
            <person name="Simon P."/>
        </authorList>
    </citation>
    <scope>NUCLEOTIDE SEQUENCE</scope>
    <source>
        <tissue evidence="2">Leaf</tissue>
    </source>
</reference>
<proteinExistence type="predicted"/>